<comment type="caution">
    <text evidence="9">The sequence shown here is derived from an EMBL/GenBank/DDBJ whole genome shotgun (WGS) entry which is preliminary data.</text>
</comment>
<keyword evidence="2 5" id="KW-0238">DNA-binding</keyword>
<dbReference type="PROSITE" id="PS00027">
    <property type="entry name" value="HOMEOBOX_1"/>
    <property type="match status" value="1"/>
</dbReference>
<accession>A0A9Q0MCX0</accession>
<dbReference type="InterPro" id="IPR000047">
    <property type="entry name" value="HTH_motif"/>
</dbReference>
<evidence type="ECO:0000256" key="4">
    <source>
        <dbReference type="ARBA" id="ARBA00023242"/>
    </source>
</evidence>
<dbReference type="AlphaFoldDB" id="A0A9Q0MCX0"/>
<dbReference type="GO" id="GO:0000981">
    <property type="term" value="F:DNA-binding transcription factor activity, RNA polymerase II-specific"/>
    <property type="evidence" value="ECO:0007669"/>
    <property type="project" value="InterPro"/>
</dbReference>
<dbReference type="InterPro" id="IPR017970">
    <property type="entry name" value="Homeobox_CS"/>
</dbReference>
<reference evidence="9" key="1">
    <citation type="submission" date="2022-12" db="EMBL/GenBank/DDBJ databases">
        <title>Genome assemblies of Blomia tropicalis.</title>
        <authorList>
            <person name="Cui Y."/>
        </authorList>
    </citation>
    <scope>NUCLEOTIDE SEQUENCE</scope>
    <source>
        <tissue evidence="9">Adult mites</tissue>
    </source>
</reference>
<evidence type="ECO:0000256" key="7">
    <source>
        <dbReference type="SAM" id="MobiDB-lite"/>
    </source>
</evidence>
<feature type="compositionally biased region" description="Basic and acidic residues" evidence="7">
    <location>
        <begin position="9"/>
        <end position="28"/>
    </location>
</feature>
<evidence type="ECO:0000256" key="3">
    <source>
        <dbReference type="ARBA" id="ARBA00023155"/>
    </source>
</evidence>
<dbReference type="GO" id="GO:0003677">
    <property type="term" value="F:DNA binding"/>
    <property type="evidence" value="ECO:0007669"/>
    <property type="project" value="UniProtKB-UniRule"/>
</dbReference>
<keyword evidence="4 5" id="KW-0539">Nucleus</keyword>
<sequence>MTHSFTFPEAKRHFTHEVADRTRPESNSKKPKKKRSRAAFSHAQVYELEKRFSLQKYLSGPERAELASELKLTETQVKIWFQNRRYKTKRKQQMVTQNDDDECKLEDVEHDEKMDKSSFDINSIEHHHHHHQHQQPDTMSEQSDQFVDIESHEEVNEDSASRQYVSTEHRNGNGSFHFNCKNPFSQWFL</sequence>
<dbReference type="InterPro" id="IPR020479">
    <property type="entry name" value="HD_metazoa"/>
</dbReference>
<dbReference type="InterPro" id="IPR009057">
    <property type="entry name" value="Homeodomain-like_sf"/>
</dbReference>
<dbReference type="Proteomes" id="UP001142055">
    <property type="component" value="Chromosome 1"/>
</dbReference>
<dbReference type="PRINTS" id="PR00024">
    <property type="entry name" value="HOMEOBOX"/>
</dbReference>
<feature type="domain" description="Homeobox" evidence="8">
    <location>
        <begin position="31"/>
        <end position="91"/>
    </location>
</feature>
<proteinExistence type="predicted"/>
<dbReference type="PRINTS" id="PR00031">
    <property type="entry name" value="HTHREPRESSR"/>
</dbReference>
<evidence type="ECO:0000256" key="5">
    <source>
        <dbReference type="PROSITE-ProRule" id="PRU00108"/>
    </source>
</evidence>
<keyword evidence="3 5" id="KW-0371">Homeobox</keyword>
<dbReference type="SMART" id="SM00389">
    <property type="entry name" value="HOX"/>
    <property type="match status" value="1"/>
</dbReference>
<evidence type="ECO:0000313" key="9">
    <source>
        <dbReference type="EMBL" id="KAJ6222162.1"/>
    </source>
</evidence>
<evidence type="ECO:0000256" key="6">
    <source>
        <dbReference type="RuleBase" id="RU000682"/>
    </source>
</evidence>
<dbReference type="EMBL" id="JAPWDV010000001">
    <property type="protein sequence ID" value="KAJ6222162.1"/>
    <property type="molecule type" value="Genomic_DNA"/>
</dbReference>
<feature type="DNA-binding region" description="Homeobox" evidence="5">
    <location>
        <begin position="33"/>
        <end position="92"/>
    </location>
</feature>
<dbReference type="SUPFAM" id="SSF46689">
    <property type="entry name" value="Homeodomain-like"/>
    <property type="match status" value="1"/>
</dbReference>
<dbReference type="Gene3D" id="1.10.10.60">
    <property type="entry name" value="Homeodomain-like"/>
    <property type="match status" value="1"/>
</dbReference>
<name>A0A9Q0MCX0_BLOTA</name>
<dbReference type="PANTHER" id="PTHR24333">
    <property type="entry name" value="HOMEO BOX HB9 LIKE A-RELATED"/>
    <property type="match status" value="1"/>
</dbReference>
<dbReference type="InterPro" id="IPR050848">
    <property type="entry name" value="Homeobox_TF"/>
</dbReference>
<dbReference type="InterPro" id="IPR001356">
    <property type="entry name" value="HD"/>
</dbReference>
<evidence type="ECO:0000256" key="2">
    <source>
        <dbReference type="ARBA" id="ARBA00023125"/>
    </source>
</evidence>
<feature type="region of interest" description="Disordered" evidence="7">
    <location>
        <begin position="1"/>
        <end position="41"/>
    </location>
</feature>
<protein>
    <recommendedName>
        <fullName evidence="8">Homeobox domain-containing protein</fullName>
    </recommendedName>
</protein>
<comment type="subcellular location">
    <subcellularLocation>
        <location evidence="1 5 6">Nucleus</location>
    </subcellularLocation>
</comment>
<evidence type="ECO:0000313" key="10">
    <source>
        <dbReference type="Proteomes" id="UP001142055"/>
    </source>
</evidence>
<evidence type="ECO:0000256" key="1">
    <source>
        <dbReference type="ARBA" id="ARBA00004123"/>
    </source>
</evidence>
<dbReference type="PANTHER" id="PTHR24333:SF5">
    <property type="entry name" value="VENT HOMEOBOX"/>
    <property type="match status" value="1"/>
</dbReference>
<dbReference type="Pfam" id="PF00046">
    <property type="entry name" value="Homeodomain"/>
    <property type="match status" value="1"/>
</dbReference>
<dbReference type="PROSITE" id="PS50071">
    <property type="entry name" value="HOMEOBOX_2"/>
    <property type="match status" value="1"/>
</dbReference>
<keyword evidence="10" id="KW-1185">Reference proteome</keyword>
<organism evidence="9 10">
    <name type="scientific">Blomia tropicalis</name>
    <name type="common">Mite</name>
    <dbReference type="NCBI Taxonomy" id="40697"/>
    <lineage>
        <taxon>Eukaryota</taxon>
        <taxon>Metazoa</taxon>
        <taxon>Ecdysozoa</taxon>
        <taxon>Arthropoda</taxon>
        <taxon>Chelicerata</taxon>
        <taxon>Arachnida</taxon>
        <taxon>Acari</taxon>
        <taxon>Acariformes</taxon>
        <taxon>Sarcoptiformes</taxon>
        <taxon>Astigmata</taxon>
        <taxon>Glycyphagoidea</taxon>
        <taxon>Echimyopodidae</taxon>
        <taxon>Blomia</taxon>
    </lineage>
</organism>
<gene>
    <name evidence="9" type="ORF">RDWZM_000707</name>
</gene>
<evidence type="ECO:0000259" key="8">
    <source>
        <dbReference type="PROSITE" id="PS50071"/>
    </source>
</evidence>
<dbReference type="CDD" id="cd00086">
    <property type="entry name" value="homeodomain"/>
    <property type="match status" value="1"/>
</dbReference>
<dbReference type="GO" id="GO:0005634">
    <property type="term" value="C:nucleus"/>
    <property type="evidence" value="ECO:0007669"/>
    <property type="project" value="UniProtKB-SubCell"/>
</dbReference>